<dbReference type="Proteomes" id="UP000298061">
    <property type="component" value="Unassembled WGS sequence"/>
</dbReference>
<dbReference type="Gene3D" id="3.40.50.1820">
    <property type="entry name" value="alpha/beta hydrolase"/>
    <property type="match status" value="1"/>
</dbReference>
<keyword evidence="2" id="KW-1185">Reference proteome</keyword>
<comment type="caution">
    <text evidence="1">The sequence shown here is derived from an EMBL/GenBank/DDBJ whole genome shotgun (WGS) entry which is preliminary data.</text>
</comment>
<accession>A0A4Y9ZNK9</accession>
<sequence>MPLAPVNEEGGHLYYEDSGPVEGTRYTTLVIIHGTAIHGAIFRPMMAFAAPNRLRIVVVNRRNYPGSTPHTEDELVAIAKGSSLESQSAFIARQGLEIAEFLSWFIETQDIPQAHEDEEGTVHGGLALAGWSSANTLVFALLSHLTQVPDKTRATIEPYLRTCFHYDGPRWTSGLPHIEPFTRSLSDASTQEERWALFELWVSAYHQHPNLASRSTQGLALRWLDNPPPDKIPTFRRMTREEVESVSSPSVLWNYEVLLRGTAPSVHADHMRKALFDKENADIWPVVKVKYVQCSESPWEMLSVMWETEKLYEDTCGENGGPPGRTIEFHLMEDANHCGNYLTVVLVHGTAIHGAIFHCLLPFAAANGLRLVMVNRLDYPGSTRLTDEDLAALASPDNETRAEYIRQRALEFGEFLAWYVQQEKIPPYTVADDGKEEGGYRAARLVVRDYVFAEPSRMARACPGEDATRAGAVFPRLLRIWCVSSNVLVSFWNDGEQFQIRPVGRMAFRIHQGSTIP</sequence>
<evidence type="ECO:0000313" key="1">
    <source>
        <dbReference type="EMBL" id="TFY75573.1"/>
    </source>
</evidence>
<dbReference type="OrthoDB" id="3466517at2759"/>
<dbReference type="EMBL" id="SFCI01001519">
    <property type="protein sequence ID" value="TFY75573.1"/>
    <property type="molecule type" value="Genomic_DNA"/>
</dbReference>
<name>A0A4Y9ZNK9_9AGAM</name>
<dbReference type="SUPFAM" id="SSF53474">
    <property type="entry name" value="alpha/beta-Hydrolases"/>
    <property type="match status" value="2"/>
</dbReference>
<organism evidence="1 2">
    <name type="scientific">Hericium alpestre</name>
    <dbReference type="NCBI Taxonomy" id="135208"/>
    <lineage>
        <taxon>Eukaryota</taxon>
        <taxon>Fungi</taxon>
        <taxon>Dikarya</taxon>
        <taxon>Basidiomycota</taxon>
        <taxon>Agaricomycotina</taxon>
        <taxon>Agaricomycetes</taxon>
        <taxon>Russulales</taxon>
        <taxon>Hericiaceae</taxon>
        <taxon>Hericium</taxon>
    </lineage>
</organism>
<protein>
    <submittedName>
        <fullName evidence="1">Uncharacterized protein</fullName>
    </submittedName>
</protein>
<gene>
    <name evidence="1" type="ORF">EWM64_g8439</name>
</gene>
<proteinExistence type="predicted"/>
<reference evidence="1 2" key="1">
    <citation type="submission" date="2019-02" db="EMBL/GenBank/DDBJ databases">
        <title>Genome sequencing of the rare red list fungi Hericium alpestre (H. flagellum).</title>
        <authorList>
            <person name="Buettner E."/>
            <person name="Kellner H."/>
        </authorList>
    </citation>
    <scope>NUCLEOTIDE SEQUENCE [LARGE SCALE GENOMIC DNA]</scope>
    <source>
        <strain evidence="1 2">DSM 108284</strain>
    </source>
</reference>
<evidence type="ECO:0000313" key="2">
    <source>
        <dbReference type="Proteomes" id="UP000298061"/>
    </source>
</evidence>
<dbReference type="AlphaFoldDB" id="A0A4Y9ZNK9"/>
<dbReference type="InterPro" id="IPR029058">
    <property type="entry name" value="AB_hydrolase_fold"/>
</dbReference>